<dbReference type="EMBL" id="JAYWIO010000008">
    <property type="protein sequence ID" value="KAK7244328.1"/>
    <property type="molecule type" value="Genomic_DNA"/>
</dbReference>
<evidence type="ECO:0000313" key="2">
    <source>
        <dbReference type="EMBL" id="KAK7244328.1"/>
    </source>
</evidence>
<dbReference type="Pfam" id="PF24750">
    <property type="entry name" value="b-prop_At3g26010-like"/>
    <property type="match status" value="1"/>
</dbReference>
<evidence type="ECO:0000259" key="1">
    <source>
        <dbReference type="Pfam" id="PF24750"/>
    </source>
</evidence>
<dbReference type="SUPFAM" id="SSF63829">
    <property type="entry name" value="Calcium-dependent phosphotriesterase"/>
    <property type="match status" value="1"/>
</dbReference>
<feature type="domain" description="F-box protein At3g26010-like beta-propeller" evidence="1">
    <location>
        <begin position="124"/>
        <end position="375"/>
    </location>
</feature>
<dbReference type="AlphaFoldDB" id="A0AAN9E3P3"/>
<sequence>MSKAKISRSNVKYSLTNISHLSDDLLQEIFTRLPSRSVARCNCVRKRWLGLISNPSFIHIFIRHQHSLYKTFLMFISPRELMLTFPHVFDDSQSHLQSLPTQNTLISLDSKVNGQTQIPSTMLLKGTVCGSSNGLLLGCNTRYTCGYGYYVYDPLSKECIQIPNPPVTYPNCIYAIGFVCDSFNYKDKRKGTIISNRNYRVVIVPSFIERLAEFRLEVYSSETKKWVEYNVSLPNGFSFARHWFLSFDYQGWLYFMGKESIFVFDPFGHNCYTLAYPKDADAMNVMSFGFLGSSCGSLRISEIDSKGVKVWELQEDKKWQLIHQTNLSPYLPNNFCTDYHKRIGGFHPYDGDIIYLCSYLYGAFVANLRINKFEAIPGYDKCNISPFQLEFPLLKPLTSSPE</sequence>
<proteinExistence type="predicted"/>
<dbReference type="InterPro" id="IPR055290">
    <property type="entry name" value="At3g26010-like"/>
</dbReference>
<keyword evidence="3" id="KW-1185">Reference proteome</keyword>
<dbReference type="InterPro" id="IPR036047">
    <property type="entry name" value="F-box-like_dom_sf"/>
</dbReference>
<dbReference type="PANTHER" id="PTHR35546">
    <property type="entry name" value="F-BOX PROTEIN INTERACTION DOMAIN PROTEIN-RELATED"/>
    <property type="match status" value="1"/>
</dbReference>
<accession>A0AAN9E3P3</accession>
<gene>
    <name evidence="2" type="ORF">RIF29_39148</name>
</gene>
<protein>
    <recommendedName>
        <fullName evidence="1">F-box protein At3g26010-like beta-propeller domain-containing protein</fullName>
    </recommendedName>
</protein>
<comment type="caution">
    <text evidence="2">The sequence shown here is derived from an EMBL/GenBank/DDBJ whole genome shotgun (WGS) entry which is preliminary data.</text>
</comment>
<organism evidence="2 3">
    <name type="scientific">Crotalaria pallida</name>
    <name type="common">Smooth rattlebox</name>
    <name type="synonym">Crotalaria striata</name>
    <dbReference type="NCBI Taxonomy" id="3830"/>
    <lineage>
        <taxon>Eukaryota</taxon>
        <taxon>Viridiplantae</taxon>
        <taxon>Streptophyta</taxon>
        <taxon>Embryophyta</taxon>
        <taxon>Tracheophyta</taxon>
        <taxon>Spermatophyta</taxon>
        <taxon>Magnoliopsida</taxon>
        <taxon>eudicotyledons</taxon>
        <taxon>Gunneridae</taxon>
        <taxon>Pentapetalae</taxon>
        <taxon>rosids</taxon>
        <taxon>fabids</taxon>
        <taxon>Fabales</taxon>
        <taxon>Fabaceae</taxon>
        <taxon>Papilionoideae</taxon>
        <taxon>50 kb inversion clade</taxon>
        <taxon>genistoids sensu lato</taxon>
        <taxon>core genistoids</taxon>
        <taxon>Crotalarieae</taxon>
        <taxon>Crotalaria</taxon>
    </lineage>
</organism>
<reference evidence="2 3" key="1">
    <citation type="submission" date="2024-01" db="EMBL/GenBank/DDBJ databases">
        <title>The genomes of 5 underutilized Papilionoideae crops provide insights into root nodulation and disease resistanc.</title>
        <authorList>
            <person name="Yuan L."/>
        </authorList>
    </citation>
    <scope>NUCLEOTIDE SEQUENCE [LARGE SCALE GENOMIC DNA]</scope>
    <source>
        <strain evidence="2">ZHUSHIDOU_FW_LH</strain>
        <tissue evidence="2">Leaf</tissue>
    </source>
</reference>
<dbReference type="Gene3D" id="1.20.1280.50">
    <property type="match status" value="1"/>
</dbReference>
<dbReference type="InterPro" id="IPR056592">
    <property type="entry name" value="Beta-prop_At3g26010-like"/>
</dbReference>
<dbReference type="PANTHER" id="PTHR35546:SF130">
    <property type="entry name" value="EXPRESSED PROTEIN"/>
    <property type="match status" value="1"/>
</dbReference>
<evidence type="ECO:0000313" key="3">
    <source>
        <dbReference type="Proteomes" id="UP001372338"/>
    </source>
</evidence>
<dbReference type="Proteomes" id="UP001372338">
    <property type="component" value="Unassembled WGS sequence"/>
</dbReference>
<dbReference type="SUPFAM" id="SSF81383">
    <property type="entry name" value="F-box domain"/>
    <property type="match status" value="1"/>
</dbReference>
<name>A0AAN9E3P3_CROPI</name>